<dbReference type="InterPro" id="IPR006261">
    <property type="entry name" value="dGTPase"/>
</dbReference>
<evidence type="ECO:0000259" key="4">
    <source>
        <dbReference type="PROSITE" id="PS51831"/>
    </source>
</evidence>
<dbReference type="InterPro" id="IPR050135">
    <property type="entry name" value="dGTPase-like"/>
</dbReference>
<dbReference type="InterPro" id="IPR023023">
    <property type="entry name" value="dNTPase_2"/>
</dbReference>
<evidence type="ECO:0000313" key="5">
    <source>
        <dbReference type="EMBL" id="XDH87340.1"/>
    </source>
</evidence>
<comment type="similarity">
    <text evidence="2">Belongs to the dGTPase family. Type 2 subfamily.</text>
</comment>
<dbReference type="SUPFAM" id="SSF109604">
    <property type="entry name" value="HD-domain/PDEase-like"/>
    <property type="match status" value="1"/>
</dbReference>
<dbReference type="Pfam" id="PF01966">
    <property type="entry name" value="HD"/>
    <property type="match status" value="1"/>
</dbReference>
<dbReference type="NCBIfam" id="TIGR01353">
    <property type="entry name" value="dGTP_triPase"/>
    <property type="match status" value="1"/>
</dbReference>
<dbReference type="GO" id="GO:0008832">
    <property type="term" value="F:dGTPase activity"/>
    <property type="evidence" value="ECO:0007669"/>
    <property type="project" value="TreeGrafter"/>
</dbReference>
<dbReference type="PROSITE" id="PS51831">
    <property type="entry name" value="HD"/>
    <property type="match status" value="1"/>
</dbReference>
<accession>A0AB39APM1</accession>
<dbReference type="NCBIfam" id="NF003701">
    <property type="entry name" value="PRK05318.1"/>
    <property type="match status" value="1"/>
</dbReference>
<dbReference type="Gene3D" id="1.10.3210.10">
    <property type="entry name" value="Hypothetical protein af1432"/>
    <property type="match status" value="2"/>
</dbReference>
<dbReference type="GO" id="GO:0006203">
    <property type="term" value="P:dGTP catabolic process"/>
    <property type="evidence" value="ECO:0007669"/>
    <property type="project" value="TreeGrafter"/>
</dbReference>
<dbReference type="HAMAP" id="MF_01212">
    <property type="entry name" value="dGTPase_type2"/>
    <property type="match status" value="1"/>
</dbReference>
<dbReference type="InterPro" id="IPR003607">
    <property type="entry name" value="HD/PDEase_dom"/>
</dbReference>
<dbReference type="EMBL" id="CP162514">
    <property type="protein sequence ID" value="XDH87340.1"/>
    <property type="molecule type" value="Genomic_DNA"/>
</dbReference>
<feature type="domain" description="HD" evidence="4">
    <location>
        <begin position="56"/>
        <end position="259"/>
    </location>
</feature>
<dbReference type="Pfam" id="PF13286">
    <property type="entry name" value="HD_assoc"/>
    <property type="match status" value="1"/>
</dbReference>
<dbReference type="RefSeq" id="WP_368485122.1">
    <property type="nucleotide sequence ID" value="NZ_CP162514.1"/>
</dbReference>
<keyword evidence="1 2" id="KW-0378">Hydrolase</keyword>
<dbReference type="AlphaFoldDB" id="A0AB39APM1"/>
<sequence length="462" mass="53293">MDCLEQRRLEQNKRPDDVRDEFDRDEARLIHSAAFRRLQSKTQVLGLGESDFYRTRLTHSMEVAQIGRGIVQYLSKNKQFADYHEHLPNTSLITAICLAHDIGHPPFGHGGEVALNYCMRKHGGFEGNGQTLRILGKLDKYTGEHGLNPTRRMLLGILKYPVAYSELVNEKAYEQVSDKNAPYWLFEARLQKPPKCYHDCDQEIVDFIFDGFAREDLAKFTQTEQPIDKDEPEKPLHKKSLYKSLDCTIMNLADNISYSLHDFEDALSLGMITQRHWREHFEGKEALFNDLAKQLVRNDLNFDLITADLFHKESHCRKEAIGSLVNLMITNAIIEKNQSGCENPLLSLEVKLAPQIEKLRQHIFDLVCEQVIFDENVQQLEFKGQKLVIELFQTLAKDPNRFLPKPTRERLKKAGEGLEGEHKKSAQLRVICDFVSGMTDDYATKFYEKLFTPSKGSIFDRL</sequence>
<evidence type="ECO:0000256" key="1">
    <source>
        <dbReference type="ARBA" id="ARBA00022801"/>
    </source>
</evidence>
<protein>
    <recommendedName>
        <fullName evidence="2">Deoxyguanosinetriphosphate triphosphohydrolase-like protein</fullName>
    </recommendedName>
</protein>
<name>A0AB39APM1_9GAMM</name>
<evidence type="ECO:0000256" key="2">
    <source>
        <dbReference type="HAMAP-Rule" id="MF_01212"/>
    </source>
</evidence>
<dbReference type="InterPro" id="IPR006674">
    <property type="entry name" value="HD_domain"/>
</dbReference>
<gene>
    <name evidence="5" type="ORF">ABZP26_14965</name>
</gene>
<reference evidence="5" key="1">
    <citation type="submission" date="2024-07" db="EMBL/GenBank/DDBJ databases">
        <authorList>
            <person name="Jiang Y."/>
            <person name="Qin Q."/>
        </authorList>
    </citation>
    <scope>NUCLEOTIDE SEQUENCE</scope>
    <source>
        <strain evidence="5">SD03</strain>
    </source>
</reference>
<dbReference type="InterPro" id="IPR026875">
    <property type="entry name" value="PHydrolase_assoc_dom"/>
</dbReference>
<organism evidence="5">
    <name type="scientific">Pseudoalteromonas sp. SD03</name>
    <dbReference type="NCBI Taxonomy" id="3231719"/>
    <lineage>
        <taxon>Bacteria</taxon>
        <taxon>Pseudomonadati</taxon>
        <taxon>Pseudomonadota</taxon>
        <taxon>Gammaproteobacteria</taxon>
        <taxon>Alteromonadales</taxon>
        <taxon>Pseudoalteromonadaceae</taxon>
        <taxon>Pseudoalteromonas</taxon>
    </lineage>
</organism>
<dbReference type="NCBIfam" id="NF041026">
    <property type="entry name" value="antiphage_dGTPase"/>
    <property type="match status" value="1"/>
</dbReference>
<dbReference type="CDD" id="cd00077">
    <property type="entry name" value="HDc"/>
    <property type="match status" value="1"/>
</dbReference>
<dbReference type="PANTHER" id="PTHR11373:SF40">
    <property type="entry name" value="DEOXYGUANOSINETRIPHOSPHATE TRIPHOSPHOHYDROLASE-LIKE PROTEIN 2"/>
    <property type="match status" value="1"/>
</dbReference>
<evidence type="ECO:0000256" key="3">
    <source>
        <dbReference type="SAM" id="MobiDB-lite"/>
    </source>
</evidence>
<feature type="region of interest" description="Disordered" evidence="3">
    <location>
        <begin position="1"/>
        <end position="20"/>
    </location>
</feature>
<dbReference type="PANTHER" id="PTHR11373">
    <property type="entry name" value="DEOXYNUCLEOSIDE TRIPHOSPHATE TRIPHOSPHOHYDROLASE"/>
    <property type="match status" value="1"/>
</dbReference>
<dbReference type="SMART" id="SM00471">
    <property type="entry name" value="HDc"/>
    <property type="match status" value="1"/>
</dbReference>
<proteinExistence type="inferred from homology"/>